<accession>A0AAW5B3L5</accession>
<comment type="similarity">
    <text evidence="2">Belongs to the CDP-glycerol glycerophosphotransferase family.</text>
</comment>
<keyword evidence="7" id="KW-1133">Transmembrane helix</keyword>
<dbReference type="EMBL" id="JAIFZM010000002">
    <property type="protein sequence ID" value="MCG3418002.1"/>
    <property type="molecule type" value="Genomic_DNA"/>
</dbReference>
<sequence>MGREFLIYVYLHVFRFFFTLFKLFPLQKNKTTFIASFGQNVWFTLQQLGNSPDQKCIILQTARCTENLHGYPCEKVIPFKAKHPFNWFRAIYHLATSRIVFVDNYYGILAASTFRKSVYCIQLWHAAGAIKRFGLKDQAIKERSQPTYRRFVKVYKRMDFVVVGSEKMGSIFCSAFGLDKRNLLRTGIPRTDFFFDQHAQAEVVENIVAKYPAVQNKKVLLYAPTYRNGPSGEHLNIDLSALYNAFSQEYMLFIQTHPTVQWKIDQHYEGFVFEITNTSINHMLCVTDILITDYSSVIFEYALLKKPMVFFAYDLEEYAEERGFWEDYTSLVPGPIVENTSELISCIKQYNYPVSKIEKFAEEWNHYSKGESSKNLVDLFYPKH</sequence>
<dbReference type="RefSeq" id="WP_238018023.1">
    <property type="nucleotide sequence ID" value="NZ_JAIFZM010000002.1"/>
</dbReference>
<keyword evidence="4" id="KW-0808">Transferase</keyword>
<evidence type="ECO:0000256" key="2">
    <source>
        <dbReference type="ARBA" id="ARBA00010488"/>
    </source>
</evidence>
<keyword evidence="3" id="KW-1003">Cell membrane</keyword>
<organism evidence="8 9">
    <name type="scientific">Oceanobacillus jordanicus</name>
    <dbReference type="NCBI Taxonomy" id="2867266"/>
    <lineage>
        <taxon>Bacteria</taxon>
        <taxon>Bacillati</taxon>
        <taxon>Bacillota</taxon>
        <taxon>Bacilli</taxon>
        <taxon>Bacillales</taxon>
        <taxon>Bacillaceae</taxon>
        <taxon>Oceanobacillus</taxon>
    </lineage>
</organism>
<reference evidence="8 9" key="1">
    <citation type="journal article" date="2022" name="Evol. Bioinform. Online">
        <title>Draft Genome Sequence of Oceanobacillus jordanicus Strain GSFE11, a Halotolerant Plant Growth-Promoting Bacterial Endophyte Isolated From the Jordan Valley.</title>
        <authorList>
            <person name="Alhindi T."/>
            <person name="Albdaiwi R."/>
        </authorList>
    </citation>
    <scope>NUCLEOTIDE SEQUENCE [LARGE SCALE GENOMIC DNA]</scope>
    <source>
        <strain evidence="8 9">GSFE11</strain>
    </source>
</reference>
<dbReference type="Proteomes" id="UP001199631">
    <property type="component" value="Unassembled WGS sequence"/>
</dbReference>
<evidence type="ECO:0000256" key="4">
    <source>
        <dbReference type="ARBA" id="ARBA00022679"/>
    </source>
</evidence>
<evidence type="ECO:0000256" key="3">
    <source>
        <dbReference type="ARBA" id="ARBA00022475"/>
    </source>
</evidence>
<dbReference type="AlphaFoldDB" id="A0AAW5B3L5"/>
<dbReference type="InterPro" id="IPR043148">
    <property type="entry name" value="TagF_C"/>
</dbReference>
<name>A0AAW5B3L5_9BACI</name>
<keyword evidence="9" id="KW-1185">Reference proteome</keyword>
<dbReference type="GO" id="GO:0005886">
    <property type="term" value="C:plasma membrane"/>
    <property type="evidence" value="ECO:0007669"/>
    <property type="project" value="UniProtKB-SubCell"/>
</dbReference>
<evidence type="ECO:0000256" key="7">
    <source>
        <dbReference type="SAM" id="Phobius"/>
    </source>
</evidence>
<comment type="caution">
    <text evidence="8">The sequence shown here is derived from an EMBL/GenBank/DDBJ whole genome shotgun (WGS) entry which is preliminary data.</text>
</comment>
<keyword evidence="6 7" id="KW-0472">Membrane</keyword>
<dbReference type="Gene3D" id="3.40.50.11820">
    <property type="match status" value="1"/>
</dbReference>
<proteinExistence type="inferred from homology"/>
<dbReference type="Pfam" id="PF04464">
    <property type="entry name" value="Glyphos_transf"/>
    <property type="match status" value="1"/>
</dbReference>
<dbReference type="GO" id="GO:0019350">
    <property type="term" value="P:teichoic acid biosynthetic process"/>
    <property type="evidence" value="ECO:0007669"/>
    <property type="project" value="UniProtKB-KW"/>
</dbReference>
<dbReference type="SUPFAM" id="SSF53756">
    <property type="entry name" value="UDP-Glycosyltransferase/glycogen phosphorylase"/>
    <property type="match status" value="1"/>
</dbReference>
<evidence type="ECO:0000313" key="9">
    <source>
        <dbReference type="Proteomes" id="UP001199631"/>
    </source>
</evidence>
<comment type="subcellular location">
    <subcellularLocation>
        <location evidence="1">Cell membrane</location>
        <topology evidence="1">Peripheral membrane protein</topology>
    </subcellularLocation>
</comment>
<dbReference type="InterPro" id="IPR007554">
    <property type="entry name" value="Glycerophosphate_synth"/>
</dbReference>
<feature type="transmembrane region" description="Helical" evidence="7">
    <location>
        <begin position="6"/>
        <end position="24"/>
    </location>
</feature>
<evidence type="ECO:0000256" key="1">
    <source>
        <dbReference type="ARBA" id="ARBA00004202"/>
    </source>
</evidence>
<dbReference type="GO" id="GO:0047355">
    <property type="term" value="F:CDP-glycerol glycerophosphotransferase activity"/>
    <property type="evidence" value="ECO:0007669"/>
    <property type="project" value="InterPro"/>
</dbReference>
<protein>
    <submittedName>
        <fullName evidence="8">CDP-glycerol glycerophosphotransferase family protein</fullName>
    </submittedName>
</protein>
<evidence type="ECO:0000256" key="5">
    <source>
        <dbReference type="ARBA" id="ARBA00022944"/>
    </source>
</evidence>
<dbReference type="PANTHER" id="PTHR37316:SF1">
    <property type="entry name" value="TEICHOIC ACID GLYCEROL-PHOSPHATE PRIMASE"/>
    <property type="match status" value="1"/>
</dbReference>
<dbReference type="Gene3D" id="3.40.50.12580">
    <property type="match status" value="1"/>
</dbReference>
<gene>
    <name evidence="8" type="ORF">K3T81_02455</name>
</gene>
<dbReference type="PANTHER" id="PTHR37316">
    <property type="entry name" value="TEICHOIC ACID GLYCEROL-PHOSPHATE PRIMASE"/>
    <property type="match status" value="1"/>
</dbReference>
<dbReference type="InterPro" id="IPR043149">
    <property type="entry name" value="TagF_N"/>
</dbReference>
<dbReference type="InterPro" id="IPR051612">
    <property type="entry name" value="Teichoic_Acid_Biosynth"/>
</dbReference>
<keyword evidence="7" id="KW-0812">Transmembrane</keyword>
<keyword evidence="5" id="KW-0777">Teichoic acid biosynthesis</keyword>
<evidence type="ECO:0000256" key="6">
    <source>
        <dbReference type="ARBA" id="ARBA00023136"/>
    </source>
</evidence>
<evidence type="ECO:0000313" key="8">
    <source>
        <dbReference type="EMBL" id="MCG3418002.1"/>
    </source>
</evidence>